<evidence type="ECO:0000313" key="3">
    <source>
        <dbReference type="Proteomes" id="UP001157126"/>
    </source>
</evidence>
<evidence type="ECO:0000256" key="1">
    <source>
        <dbReference type="SAM" id="Phobius"/>
    </source>
</evidence>
<dbReference type="NCBIfam" id="TIGR00807">
    <property type="entry name" value="malonate_madL"/>
    <property type="match status" value="1"/>
</dbReference>
<feature type="transmembrane region" description="Helical" evidence="1">
    <location>
        <begin position="33"/>
        <end position="51"/>
    </location>
</feature>
<feature type="transmembrane region" description="Helical" evidence="1">
    <location>
        <begin position="7"/>
        <end position="27"/>
    </location>
</feature>
<dbReference type="EMBL" id="BSUO01000001">
    <property type="protein sequence ID" value="GMA40481.1"/>
    <property type="molecule type" value="Genomic_DNA"/>
</dbReference>
<sequence length="129" mass="13119">MIIYGVVVLAACLLAGMFVGELLGVLVGVESNVGGVGFAMLLLIFVTDRLRKRGKFAPLSEQGVLFWSAMYVPIVIAMAAIQNVVAAVAGGPVALTAGVGATLLSAALVPVLSRIGGRADPLPPSTEVD</sequence>
<keyword evidence="1" id="KW-0472">Membrane</keyword>
<dbReference type="Proteomes" id="UP001157126">
    <property type="component" value="Unassembled WGS sequence"/>
</dbReference>
<dbReference type="Pfam" id="PF03817">
    <property type="entry name" value="MadL"/>
    <property type="match status" value="1"/>
</dbReference>
<keyword evidence="1" id="KW-0812">Transmembrane</keyword>
<feature type="transmembrane region" description="Helical" evidence="1">
    <location>
        <begin position="63"/>
        <end position="81"/>
    </location>
</feature>
<name>A0ABQ6IS19_9MICO</name>
<keyword evidence="3" id="KW-1185">Reference proteome</keyword>
<dbReference type="RefSeq" id="WP_284304179.1">
    <property type="nucleotide sequence ID" value="NZ_BSUO01000001.1"/>
</dbReference>
<evidence type="ECO:0000313" key="2">
    <source>
        <dbReference type="EMBL" id="GMA40481.1"/>
    </source>
</evidence>
<organism evidence="2 3">
    <name type="scientific">Mobilicoccus caccae</name>
    <dbReference type="NCBI Taxonomy" id="1859295"/>
    <lineage>
        <taxon>Bacteria</taxon>
        <taxon>Bacillati</taxon>
        <taxon>Actinomycetota</taxon>
        <taxon>Actinomycetes</taxon>
        <taxon>Micrococcales</taxon>
        <taxon>Dermatophilaceae</taxon>
        <taxon>Mobilicoccus</taxon>
    </lineage>
</organism>
<dbReference type="InterPro" id="IPR004690">
    <property type="entry name" value="Maln_transptMadL"/>
</dbReference>
<keyword evidence="1" id="KW-1133">Transmembrane helix</keyword>
<feature type="transmembrane region" description="Helical" evidence="1">
    <location>
        <begin position="93"/>
        <end position="112"/>
    </location>
</feature>
<gene>
    <name evidence="2" type="ORF">GCM10025883_25260</name>
</gene>
<accession>A0ABQ6IS19</accession>
<proteinExistence type="predicted"/>
<protein>
    <submittedName>
        <fullName evidence="2">Malonate transporter MadL</fullName>
    </submittedName>
</protein>
<reference evidence="3" key="1">
    <citation type="journal article" date="2019" name="Int. J. Syst. Evol. Microbiol.">
        <title>The Global Catalogue of Microorganisms (GCM) 10K type strain sequencing project: providing services to taxonomists for standard genome sequencing and annotation.</title>
        <authorList>
            <consortium name="The Broad Institute Genomics Platform"/>
            <consortium name="The Broad Institute Genome Sequencing Center for Infectious Disease"/>
            <person name="Wu L."/>
            <person name="Ma J."/>
        </authorList>
    </citation>
    <scope>NUCLEOTIDE SEQUENCE [LARGE SCALE GENOMIC DNA]</scope>
    <source>
        <strain evidence="3">NBRC 113072</strain>
    </source>
</reference>
<comment type="caution">
    <text evidence="2">The sequence shown here is derived from an EMBL/GenBank/DDBJ whole genome shotgun (WGS) entry which is preliminary data.</text>
</comment>